<keyword evidence="1" id="KW-1133">Transmembrane helix</keyword>
<dbReference type="EMBL" id="LJCR01002054">
    <property type="protein sequence ID" value="KPV49310.1"/>
    <property type="molecule type" value="Genomic_DNA"/>
</dbReference>
<protein>
    <submittedName>
        <fullName evidence="2">Uncharacterized protein</fullName>
    </submittedName>
</protein>
<feature type="transmembrane region" description="Helical" evidence="1">
    <location>
        <begin position="261"/>
        <end position="280"/>
    </location>
</feature>
<feature type="transmembrane region" description="Helical" evidence="1">
    <location>
        <begin position="99"/>
        <end position="119"/>
    </location>
</feature>
<feature type="transmembrane region" description="Helical" evidence="1">
    <location>
        <begin position="229"/>
        <end position="249"/>
    </location>
</feature>
<feature type="transmembrane region" description="Helical" evidence="1">
    <location>
        <begin position="31"/>
        <end position="49"/>
    </location>
</feature>
<evidence type="ECO:0000256" key="1">
    <source>
        <dbReference type="SAM" id="Phobius"/>
    </source>
</evidence>
<name>A0A0P9DHB1_9CHLR</name>
<reference evidence="2 3" key="1">
    <citation type="submission" date="2015-09" db="EMBL/GenBank/DDBJ databases">
        <title>Draft genome sequence of Kouleothrix aurantiaca JCM 19913.</title>
        <authorList>
            <person name="Hemp J."/>
        </authorList>
    </citation>
    <scope>NUCLEOTIDE SEQUENCE [LARGE SCALE GENOMIC DNA]</scope>
    <source>
        <strain evidence="2 3">COM-B</strain>
    </source>
</reference>
<keyword evidence="3" id="KW-1185">Reference proteome</keyword>
<gene>
    <name evidence="2" type="ORF">SE17_33380</name>
</gene>
<evidence type="ECO:0000313" key="2">
    <source>
        <dbReference type="EMBL" id="KPV49310.1"/>
    </source>
</evidence>
<accession>A0A0P9DHB1</accession>
<feature type="transmembrane region" description="Helical" evidence="1">
    <location>
        <begin position="197"/>
        <end position="217"/>
    </location>
</feature>
<keyword evidence="1" id="KW-0812">Transmembrane</keyword>
<dbReference type="Proteomes" id="UP000050509">
    <property type="component" value="Unassembled WGS sequence"/>
</dbReference>
<organism evidence="2 3">
    <name type="scientific">Kouleothrix aurantiaca</name>
    <dbReference type="NCBI Taxonomy" id="186479"/>
    <lineage>
        <taxon>Bacteria</taxon>
        <taxon>Bacillati</taxon>
        <taxon>Chloroflexota</taxon>
        <taxon>Chloroflexia</taxon>
        <taxon>Chloroflexales</taxon>
        <taxon>Roseiflexineae</taxon>
        <taxon>Roseiflexaceae</taxon>
        <taxon>Kouleothrix</taxon>
    </lineage>
</organism>
<proteinExistence type="predicted"/>
<feature type="transmembrane region" description="Helical" evidence="1">
    <location>
        <begin position="131"/>
        <end position="150"/>
    </location>
</feature>
<feature type="transmembrane region" description="Helical" evidence="1">
    <location>
        <begin position="56"/>
        <end position="79"/>
    </location>
</feature>
<dbReference type="PATRIC" id="fig|186479.3.peg.3834"/>
<dbReference type="AlphaFoldDB" id="A0A0P9DHB1"/>
<sequence length="287" mass="30410">MIITLGVSVLGLLFDPRTIAGAPAWLKPFKFAVSISLYAFTLIWVLTFVQGRRFWVRLVSGASLAILFAEMAIVIAQVLRGTTSHFNNATSFDTAMFGAMGGMIMLLWFMQLIATILLLRQPLPDRAFAWSLRLGLLLTLLGAGLGFLMTSPNAAQMAQLQTGAHVPVIGAHSVGVPDGGPGLPVTGWSTTGGDLRIGHFIGLHALQIVPLLGLLLAQTALGARRRLALVWVGSASYLGLMALITWQALRGQPLIAPDATTLLAAAAWLGATVLAGALALRIRERAA</sequence>
<keyword evidence="1" id="KW-0472">Membrane</keyword>
<evidence type="ECO:0000313" key="3">
    <source>
        <dbReference type="Proteomes" id="UP000050509"/>
    </source>
</evidence>
<comment type="caution">
    <text evidence="2">The sequence shown here is derived from an EMBL/GenBank/DDBJ whole genome shotgun (WGS) entry which is preliminary data.</text>
</comment>